<comment type="caution">
    <text evidence="1">The sequence shown here is derived from an EMBL/GenBank/DDBJ whole genome shotgun (WGS) entry which is preliminary data.</text>
</comment>
<dbReference type="EMBL" id="MWDQ01000077">
    <property type="protein sequence ID" value="OQB73534.1"/>
    <property type="molecule type" value="Genomic_DNA"/>
</dbReference>
<accession>A0A1V6C9K2</accession>
<gene>
    <name evidence="1" type="ORF">BWX89_00921</name>
</gene>
<dbReference type="AlphaFoldDB" id="A0A1V6C9K2"/>
<reference evidence="1" key="1">
    <citation type="submission" date="2017-02" db="EMBL/GenBank/DDBJ databases">
        <title>Delving into the versatile metabolic prowess of the omnipresent phylum Bacteroidetes.</title>
        <authorList>
            <person name="Nobu M.K."/>
            <person name="Mei R."/>
            <person name="Narihiro T."/>
            <person name="Kuroda K."/>
            <person name="Liu W.-T."/>
        </authorList>
    </citation>
    <scope>NUCLEOTIDE SEQUENCE</scope>
    <source>
        <strain evidence="1">ADurb.Bin131</strain>
    </source>
</reference>
<name>A0A1V6C9K2_UNCT6</name>
<evidence type="ECO:0008006" key="2">
    <source>
        <dbReference type="Google" id="ProtNLM"/>
    </source>
</evidence>
<dbReference type="Proteomes" id="UP000485562">
    <property type="component" value="Unassembled WGS sequence"/>
</dbReference>
<dbReference type="InterPro" id="IPR038071">
    <property type="entry name" value="UROD/MetE-like_sf"/>
</dbReference>
<proteinExistence type="predicted"/>
<evidence type="ECO:0000313" key="1">
    <source>
        <dbReference type="EMBL" id="OQB73534.1"/>
    </source>
</evidence>
<protein>
    <recommendedName>
        <fullName evidence="2">Uroporphyrinogen decarboxylase (URO-D) domain-containing protein</fullName>
    </recommendedName>
</protein>
<organism evidence="1">
    <name type="scientific">candidate division TA06 bacterium ADurb.Bin131</name>
    <dbReference type="NCBI Taxonomy" id="1852827"/>
    <lineage>
        <taxon>Bacteria</taxon>
        <taxon>Bacteria division TA06</taxon>
    </lineage>
</organism>
<sequence length="427" mass="49300">MDSQKNQVNYNNINNEERVILKDLAHHVAEIAALPVHKSTISEWKRLNNLKPGRPLVWINEVPWNEIEERGELVCRCKNKFAREVEFNLRVLIYMWHNVRADMVVEQVYRIPVAIYDTGFGISPDAEYASSKNSGIVSRHFIPQIKNMEDISKIRFPEITVDWALTEEKCEILRDIFCDTLKVESYGVGMTWFAPWDYLVMLTGVEDALLALAMKPDFARALIERFVDACLYRLEQFEKQGLLSPNNGNFRIGSGGLGYTDDLPQIPFSTKGISPEQQWGCATSQIFSEVSPAMHEEFALKYEKKWLEKFGLTYYGCCEPLHNKIEILQQVKNLRKISISPRADIKIAAKKIQNRYVFSYKPNPAVFACETWNRDLVKKRLKEEVGIMKENGCIVEIIMKDISTLRYQPERLKEWAIIASEVAAEFS</sequence>
<dbReference type="Gene3D" id="3.20.20.210">
    <property type="match status" value="1"/>
</dbReference>